<dbReference type="AlphaFoldDB" id="A0A4S4KN39"/>
<reference evidence="2 3" key="1">
    <citation type="submission" date="2019-02" db="EMBL/GenBank/DDBJ databases">
        <title>Genome sequencing of the rare red list fungi Phlebia centrifuga.</title>
        <authorList>
            <person name="Buettner E."/>
            <person name="Kellner H."/>
        </authorList>
    </citation>
    <scope>NUCLEOTIDE SEQUENCE [LARGE SCALE GENOMIC DNA]</scope>
    <source>
        <strain evidence="2 3">DSM 108282</strain>
    </source>
</reference>
<keyword evidence="3" id="KW-1185">Reference proteome</keyword>
<comment type="caution">
    <text evidence="2">The sequence shown here is derived from an EMBL/GenBank/DDBJ whole genome shotgun (WGS) entry which is preliminary data.</text>
</comment>
<protein>
    <submittedName>
        <fullName evidence="2">Uncharacterized protein</fullName>
    </submittedName>
</protein>
<evidence type="ECO:0000313" key="3">
    <source>
        <dbReference type="Proteomes" id="UP000309038"/>
    </source>
</evidence>
<name>A0A4S4KN39_9APHY</name>
<dbReference type="EMBL" id="SGPJ01000071">
    <property type="protein sequence ID" value="THG99713.1"/>
    <property type="molecule type" value="Genomic_DNA"/>
</dbReference>
<proteinExistence type="predicted"/>
<keyword evidence="1" id="KW-0732">Signal</keyword>
<evidence type="ECO:0000256" key="1">
    <source>
        <dbReference type="SAM" id="SignalP"/>
    </source>
</evidence>
<sequence>MSSALLIMNISQVLVRTLPLFESTSPVPTIVQTLTPILISRFLLNLRQLTDHANDTNSALIFNSRFTVPGFRVPTLSDIVGNLGEDLDHGPVEAVDDALDQIEGGAVNQEATVKEDPDSYFRGLTIESHSEIEEIPRRPAV</sequence>
<organism evidence="2 3">
    <name type="scientific">Hermanssonia centrifuga</name>
    <dbReference type="NCBI Taxonomy" id="98765"/>
    <lineage>
        <taxon>Eukaryota</taxon>
        <taxon>Fungi</taxon>
        <taxon>Dikarya</taxon>
        <taxon>Basidiomycota</taxon>
        <taxon>Agaricomycotina</taxon>
        <taxon>Agaricomycetes</taxon>
        <taxon>Polyporales</taxon>
        <taxon>Meruliaceae</taxon>
        <taxon>Hermanssonia</taxon>
    </lineage>
</organism>
<feature type="chain" id="PRO_5020650302" evidence="1">
    <location>
        <begin position="18"/>
        <end position="141"/>
    </location>
</feature>
<feature type="signal peptide" evidence="1">
    <location>
        <begin position="1"/>
        <end position="17"/>
    </location>
</feature>
<gene>
    <name evidence="2" type="ORF">EW026_g2681</name>
</gene>
<dbReference type="Proteomes" id="UP000309038">
    <property type="component" value="Unassembled WGS sequence"/>
</dbReference>
<evidence type="ECO:0000313" key="2">
    <source>
        <dbReference type="EMBL" id="THG99713.1"/>
    </source>
</evidence>
<accession>A0A4S4KN39</accession>